<gene>
    <name evidence="3" type="ORF">PTTT1_LOCUS45941</name>
</gene>
<proteinExistence type="predicted"/>
<feature type="region of interest" description="Disordered" evidence="1">
    <location>
        <begin position="28"/>
        <end position="50"/>
    </location>
</feature>
<reference evidence="3" key="1">
    <citation type="submission" date="2022-02" db="EMBL/GenBank/DDBJ databases">
        <authorList>
            <person name="Giguere J D."/>
        </authorList>
    </citation>
    <scope>NUCLEOTIDE SEQUENCE</scope>
    <source>
        <strain evidence="3">CCAP 1055/1</strain>
    </source>
</reference>
<feature type="signal peptide" evidence="2">
    <location>
        <begin position="1"/>
        <end position="26"/>
    </location>
</feature>
<feature type="compositionally biased region" description="Basic residues" evidence="1">
    <location>
        <begin position="29"/>
        <end position="40"/>
    </location>
</feature>
<evidence type="ECO:0000313" key="3">
    <source>
        <dbReference type="EMBL" id="CAG9290801.1"/>
    </source>
</evidence>
<dbReference type="Proteomes" id="UP000836788">
    <property type="component" value="Chromosome 5"/>
</dbReference>
<sequence>MKLSSIVVLIILSVGFFTDCVPLAEAKSRKGRNRKRKKGGRNSSSDDGGFQQIYDSPMEAFLGQLAATATGDPAKILANIATDAEFKIFLGQSEDPSVDSQLFELRGPEGFFEFLDVVGSVVDPALILDLSTDLVLESIDTDNVRNIMRVKSCLECGLVHFMNIITYNEKYQLSAANLYLSVAAV</sequence>
<dbReference type="AlphaFoldDB" id="A0A8J9XBL3"/>
<feature type="chain" id="PRO_5035427281" evidence="2">
    <location>
        <begin position="27"/>
        <end position="185"/>
    </location>
</feature>
<protein>
    <submittedName>
        <fullName evidence="3">Uncharacterized protein</fullName>
    </submittedName>
</protein>
<dbReference type="EMBL" id="OU594946">
    <property type="protein sequence ID" value="CAG9290801.1"/>
    <property type="molecule type" value="Genomic_DNA"/>
</dbReference>
<evidence type="ECO:0000256" key="2">
    <source>
        <dbReference type="SAM" id="SignalP"/>
    </source>
</evidence>
<evidence type="ECO:0000256" key="1">
    <source>
        <dbReference type="SAM" id="MobiDB-lite"/>
    </source>
</evidence>
<organism evidence="3">
    <name type="scientific">Phaeodactylum tricornutum</name>
    <name type="common">Diatom</name>
    <dbReference type="NCBI Taxonomy" id="2850"/>
    <lineage>
        <taxon>Eukaryota</taxon>
        <taxon>Sar</taxon>
        <taxon>Stramenopiles</taxon>
        <taxon>Ochrophyta</taxon>
        <taxon>Bacillariophyta</taxon>
        <taxon>Bacillariophyceae</taxon>
        <taxon>Bacillariophycidae</taxon>
        <taxon>Naviculales</taxon>
        <taxon>Phaeodactylaceae</taxon>
        <taxon>Phaeodactylum</taxon>
    </lineage>
</organism>
<name>A0A8J9XBL3_PHATR</name>
<accession>A0A8J9XBL3</accession>
<keyword evidence="2" id="KW-0732">Signal</keyword>